<proteinExistence type="predicted"/>
<evidence type="ECO:0000313" key="4">
    <source>
        <dbReference type="EMBL" id="HEW45852.1"/>
    </source>
</evidence>
<protein>
    <recommendedName>
        <fullName evidence="2">DUF2231 domain-containing protein</fullName>
    </recommendedName>
</protein>
<dbReference type="Pfam" id="PF09990">
    <property type="entry name" value="DUF2231"/>
    <property type="match status" value="1"/>
</dbReference>
<feature type="transmembrane region" description="Helical" evidence="1">
    <location>
        <begin position="6"/>
        <end position="28"/>
    </location>
</feature>
<reference evidence="4" key="1">
    <citation type="journal article" date="2020" name="mSystems">
        <title>Genome- and Community-Level Interaction Insights into Carbon Utilization and Element Cycling Functions of Hydrothermarchaeota in Hydrothermal Sediment.</title>
        <authorList>
            <person name="Zhou Z."/>
            <person name="Liu Y."/>
            <person name="Xu W."/>
            <person name="Pan J."/>
            <person name="Luo Z.H."/>
            <person name="Li M."/>
        </authorList>
    </citation>
    <scope>NUCLEOTIDE SEQUENCE [LARGE SCALE GENOMIC DNA]</scope>
    <source>
        <strain evidence="4">SpSt-132</strain>
    </source>
</reference>
<evidence type="ECO:0000256" key="1">
    <source>
        <dbReference type="SAM" id="Phobius"/>
    </source>
</evidence>
<evidence type="ECO:0000259" key="2">
    <source>
        <dbReference type="Pfam" id="PF09990"/>
    </source>
</evidence>
<dbReference type="InterPro" id="IPR019251">
    <property type="entry name" value="DUF2231_TM"/>
</dbReference>
<accession>A0A7C2ZIM2</accession>
<evidence type="ECO:0000313" key="5">
    <source>
        <dbReference type="EMBL" id="HEW46968.1"/>
    </source>
</evidence>
<dbReference type="EMBL" id="DSFP01000008">
    <property type="protein sequence ID" value="HEW45126.1"/>
    <property type="molecule type" value="Genomic_DNA"/>
</dbReference>
<keyword evidence="1" id="KW-1133">Transmembrane helix</keyword>
<keyword evidence="1" id="KW-0472">Membrane</keyword>
<dbReference type="EMBL" id="DSFP01000034">
    <property type="protein sequence ID" value="HEW45852.1"/>
    <property type="molecule type" value="Genomic_DNA"/>
</dbReference>
<feature type="transmembrane region" description="Helical" evidence="1">
    <location>
        <begin position="40"/>
        <end position="59"/>
    </location>
</feature>
<feature type="transmembrane region" description="Helical" evidence="1">
    <location>
        <begin position="79"/>
        <end position="97"/>
    </location>
</feature>
<comment type="caution">
    <text evidence="4">The sequence shown here is derived from an EMBL/GenBank/DDBJ whole genome shotgun (WGS) entry which is preliminary data.</text>
</comment>
<feature type="domain" description="DUF2231" evidence="2">
    <location>
        <begin position="6"/>
        <end position="131"/>
    </location>
</feature>
<organism evidence="4">
    <name type="scientific">Hydrogenobacter sp</name>
    <dbReference type="NCBI Taxonomy" id="2152829"/>
    <lineage>
        <taxon>Bacteria</taxon>
        <taxon>Pseudomonadati</taxon>
        <taxon>Aquificota</taxon>
        <taxon>Aquificia</taxon>
        <taxon>Aquificales</taxon>
        <taxon>Aquificaceae</taxon>
        <taxon>Hydrogenobacter</taxon>
    </lineage>
</organism>
<keyword evidence="1" id="KW-0812">Transmembrane</keyword>
<dbReference type="EMBL" id="DSFP01000081">
    <property type="protein sequence ID" value="HEW46968.1"/>
    <property type="molecule type" value="Genomic_DNA"/>
</dbReference>
<feature type="transmembrane region" description="Helical" evidence="1">
    <location>
        <begin position="104"/>
        <end position="126"/>
    </location>
</feature>
<dbReference type="AlphaFoldDB" id="A0A7C2ZIM2"/>
<name>A0A7C2ZIM2_9AQUI</name>
<sequence length="133" mass="15041">MELIKLHPPVVHFAIAFPAFLLVVDMYYRITKRELDGLHALLTYLSVLAVVGGSISGIIAHEPVEKLLESISIFKYHEALGLFLALYFLALGLVRFYKKRNLFTIMLLIGVLLLFLQGWMGGVVVYEHLIKTP</sequence>
<evidence type="ECO:0000313" key="3">
    <source>
        <dbReference type="EMBL" id="HEW45126.1"/>
    </source>
</evidence>
<gene>
    <name evidence="3" type="ORF">ENO47_00385</name>
    <name evidence="4" type="ORF">ENO47_04175</name>
    <name evidence="5" type="ORF">ENO47_09975</name>
</gene>